<dbReference type="Proteomes" id="UP000298652">
    <property type="component" value="Chromosome 2"/>
</dbReference>
<dbReference type="Gramene" id="TKW29980">
    <property type="protein sequence ID" value="TKW29980"/>
    <property type="gene ID" value="SEVIR_2G000175v2"/>
</dbReference>
<evidence type="ECO:0000313" key="2">
    <source>
        <dbReference type="EMBL" id="TKW29980.1"/>
    </source>
</evidence>
<evidence type="ECO:0000256" key="1">
    <source>
        <dbReference type="SAM" id="MobiDB-lite"/>
    </source>
</evidence>
<accession>A0A4U6VJZ6</accession>
<proteinExistence type="predicted"/>
<evidence type="ECO:0000313" key="3">
    <source>
        <dbReference type="Proteomes" id="UP000298652"/>
    </source>
</evidence>
<gene>
    <name evidence="2" type="ORF">SEVIR_2G000175v2</name>
</gene>
<dbReference type="AlphaFoldDB" id="A0A4U6VJZ6"/>
<reference evidence="2" key="1">
    <citation type="submission" date="2019-03" db="EMBL/GenBank/DDBJ databases">
        <title>WGS assembly of Setaria viridis.</title>
        <authorList>
            <person name="Huang P."/>
            <person name="Jenkins J."/>
            <person name="Grimwood J."/>
            <person name="Barry K."/>
            <person name="Healey A."/>
            <person name="Mamidi S."/>
            <person name="Sreedasyam A."/>
            <person name="Shu S."/>
            <person name="Feldman M."/>
            <person name="Wu J."/>
            <person name="Yu Y."/>
            <person name="Chen C."/>
            <person name="Johnson J."/>
            <person name="Rokhsar D."/>
            <person name="Baxter I."/>
            <person name="Schmutz J."/>
            <person name="Brutnell T."/>
            <person name="Kellogg E."/>
        </authorList>
    </citation>
    <scope>NUCLEOTIDE SEQUENCE [LARGE SCALE GENOMIC DNA]</scope>
</reference>
<feature type="region of interest" description="Disordered" evidence="1">
    <location>
        <begin position="25"/>
        <end position="74"/>
    </location>
</feature>
<organism evidence="2 3">
    <name type="scientific">Setaria viridis</name>
    <name type="common">Green bristlegrass</name>
    <name type="synonym">Setaria italica subsp. viridis</name>
    <dbReference type="NCBI Taxonomy" id="4556"/>
    <lineage>
        <taxon>Eukaryota</taxon>
        <taxon>Viridiplantae</taxon>
        <taxon>Streptophyta</taxon>
        <taxon>Embryophyta</taxon>
        <taxon>Tracheophyta</taxon>
        <taxon>Spermatophyta</taxon>
        <taxon>Magnoliopsida</taxon>
        <taxon>Liliopsida</taxon>
        <taxon>Poales</taxon>
        <taxon>Poaceae</taxon>
        <taxon>PACMAD clade</taxon>
        <taxon>Panicoideae</taxon>
        <taxon>Panicodae</taxon>
        <taxon>Paniceae</taxon>
        <taxon>Cenchrinae</taxon>
        <taxon>Setaria</taxon>
    </lineage>
</organism>
<sequence length="74" mass="7931">MLLKDLEQMQEEIVNKCRDKLLKDLEQMTGGDRQQVPPPAGGQGLRRPRTLAGCSSTSGGGESKDGADDGESQD</sequence>
<dbReference type="EMBL" id="CM016553">
    <property type="protein sequence ID" value="TKW29980.1"/>
    <property type="molecule type" value="Genomic_DNA"/>
</dbReference>
<name>A0A4U6VJZ6_SETVI</name>
<keyword evidence="3" id="KW-1185">Reference proteome</keyword>
<protein>
    <submittedName>
        <fullName evidence="2">Uncharacterized protein</fullName>
    </submittedName>
</protein>